<gene>
    <name evidence="3" type="ORF">AMS68_004051</name>
</gene>
<sequence length="257" mass="29591">MQRRLSLLKQWGKERFGSQRPTQTSDEFKAMEAEMQLRHNGLTRLQTSTRTYLRWLSKRYPKDKDRQLPVGQLGAAMAEHGNDFDEDVEFGQCLIAMGQVQDRLARIQEAYLANVKSCWMESLDHSLAHMAEYHDARRKLESKRLAYDAARSQLQSSRKDDPRLEAAVITQKRQYIETYRDVSRLMREISDAENDSIVDLTSFVGAQIAYHERSRAALLSLRDHWPASARSMSSNMDLRAQNADTESDTASEASSRE</sequence>
<feature type="region of interest" description="Disordered" evidence="1">
    <location>
        <begin position="232"/>
        <end position="257"/>
    </location>
</feature>
<accession>A0A6H0XUX6</accession>
<keyword evidence="4" id="KW-1185">Reference proteome</keyword>
<dbReference type="SMART" id="SM00721">
    <property type="entry name" value="BAR"/>
    <property type="match status" value="1"/>
</dbReference>
<evidence type="ECO:0000313" key="4">
    <source>
        <dbReference type="Proteomes" id="UP000503462"/>
    </source>
</evidence>
<dbReference type="Pfam" id="PF03114">
    <property type="entry name" value="BAR"/>
    <property type="match status" value="1"/>
</dbReference>
<evidence type="ECO:0000313" key="3">
    <source>
        <dbReference type="EMBL" id="QIW98533.1"/>
    </source>
</evidence>
<name>A0A6H0XUX6_9PEZI</name>
<proteinExistence type="predicted"/>
<evidence type="ECO:0000256" key="1">
    <source>
        <dbReference type="SAM" id="MobiDB-lite"/>
    </source>
</evidence>
<dbReference type="InterPro" id="IPR027267">
    <property type="entry name" value="AH/BAR_dom_sf"/>
</dbReference>
<dbReference type="InterPro" id="IPR004148">
    <property type="entry name" value="BAR_dom"/>
</dbReference>
<dbReference type="OrthoDB" id="14167at2759"/>
<dbReference type="SUPFAM" id="SSF103657">
    <property type="entry name" value="BAR/IMD domain-like"/>
    <property type="match status" value="1"/>
</dbReference>
<dbReference type="Proteomes" id="UP000503462">
    <property type="component" value="Chromosome 3"/>
</dbReference>
<dbReference type="PROSITE" id="PS51021">
    <property type="entry name" value="BAR"/>
    <property type="match status" value="1"/>
</dbReference>
<dbReference type="EMBL" id="CP051141">
    <property type="protein sequence ID" value="QIW98533.1"/>
    <property type="molecule type" value="Genomic_DNA"/>
</dbReference>
<dbReference type="GO" id="GO:0005737">
    <property type="term" value="C:cytoplasm"/>
    <property type="evidence" value="ECO:0007669"/>
    <property type="project" value="InterPro"/>
</dbReference>
<dbReference type="Gene3D" id="1.20.1270.60">
    <property type="entry name" value="Arfaptin homology (AH) domain/BAR domain"/>
    <property type="match status" value="1"/>
</dbReference>
<reference evidence="3 4" key="1">
    <citation type="journal article" date="2016" name="Sci. Rep.">
        <title>Peltaster fructicola genome reveals evolution from an invasive phytopathogen to an ectophytic parasite.</title>
        <authorList>
            <person name="Xu C."/>
            <person name="Chen H."/>
            <person name="Gleason M.L."/>
            <person name="Xu J.R."/>
            <person name="Liu H."/>
            <person name="Zhang R."/>
            <person name="Sun G."/>
        </authorList>
    </citation>
    <scope>NUCLEOTIDE SEQUENCE [LARGE SCALE GENOMIC DNA]</scope>
    <source>
        <strain evidence="3 4">LNHT1506</strain>
    </source>
</reference>
<dbReference type="AlphaFoldDB" id="A0A6H0XUX6"/>
<feature type="domain" description="BAR" evidence="2">
    <location>
        <begin position="13"/>
        <end position="234"/>
    </location>
</feature>
<evidence type="ECO:0000259" key="2">
    <source>
        <dbReference type="PROSITE" id="PS51021"/>
    </source>
</evidence>
<protein>
    <recommendedName>
        <fullName evidence="2">BAR domain-containing protein</fullName>
    </recommendedName>
</protein>
<organism evidence="3 4">
    <name type="scientific">Peltaster fructicola</name>
    <dbReference type="NCBI Taxonomy" id="286661"/>
    <lineage>
        <taxon>Eukaryota</taxon>
        <taxon>Fungi</taxon>
        <taxon>Dikarya</taxon>
        <taxon>Ascomycota</taxon>
        <taxon>Pezizomycotina</taxon>
        <taxon>Dothideomycetes</taxon>
        <taxon>Dothideomycetes incertae sedis</taxon>
        <taxon>Peltaster</taxon>
    </lineage>
</organism>